<evidence type="ECO:0000313" key="9">
    <source>
        <dbReference type="EMBL" id="KAF9666091.1"/>
    </source>
</evidence>
<evidence type="ECO:0000256" key="2">
    <source>
        <dbReference type="ARBA" id="ARBA00022692"/>
    </source>
</evidence>
<dbReference type="AlphaFoldDB" id="A0A835JAT8"/>
<gene>
    <name evidence="9" type="ORF">SADUNF_Sadunf16G0192700</name>
</gene>
<feature type="transmembrane region" description="Helical" evidence="7">
    <location>
        <begin position="12"/>
        <end position="32"/>
    </location>
</feature>
<reference evidence="9 10" key="1">
    <citation type="submission" date="2020-10" db="EMBL/GenBank/DDBJ databases">
        <title>Plant Genome Project.</title>
        <authorList>
            <person name="Zhang R.-G."/>
        </authorList>
    </citation>
    <scope>NUCLEOTIDE SEQUENCE [LARGE SCALE GENOMIC DNA]</scope>
    <source>
        <strain evidence="9">FAFU-HL-1</strain>
        <tissue evidence="9">Leaf</tissue>
    </source>
</reference>
<evidence type="ECO:0000256" key="6">
    <source>
        <dbReference type="ARBA" id="ARBA00023136"/>
    </source>
</evidence>
<keyword evidence="6 7" id="KW-0472">Membrane</keyword>
<evidence type="ECO:0000256" key="7">
    <source>
        <dbReference type="SAM" id="Phobius"/>
    </source>
</evidence>
<accession>A0A835JAT8</accession>
<comment type="caution">
    <text evidence="9">The sequence shown here is derived from an EMBL/GenBank/DDBJ whole genome shotgun (WGS) entry which is preliminary data.</text>
</comment>
<feature type="domain" description="PGG" evidence="8">
    <location>
        <begin position="10"/>
        <end position="110"/>
    </location>
</feature>
<name>A0A835JAT8_9ROSI</name>
<keyword evidence="5" id="KW-0040">ANK repeat</keyword>
<feature type="transmembrane region" description="Helical" evidence="7">
    <location>
        <begin position="75"/>
        <end position="99"/>
    </location>
</feature>
<dbReference type="PANTHER" id="PTHR24186:SF37">
    <property type="entry name" value="PGG DOMAIN-CONTAINING PROTEIN"/>
    <property type="match status" value="1"/>
</dbReference>
<evidence type="ECO:0000256" key="5">
    <source>
        <dbReference type="ARBA" id="ARBA00023043"/>
    </source>
</evidence>
<dbReference type="PANTHER" id="PTHR24186">
    <property type="entry name" value="PROTEIN PHOSPHATASE 1 REGULATORY SUBUNIT"/>
    <property type="match status" value="1"/>
</dbReference>
<keyword evidence="2 7" id="KW-0812">Transmembrane</keyword>
<feature type="transmembrane region" description="Helical" evidence="7">
    <location>
        <begin position="106"/>
        <end position="125"/>
    </location>
</feature>
<dbReference type="OrthoDB" id="902644at2759"/>
<keyword evidence="10" id="KW-1185">Reference proteome</keyword>
<keyword evidence="4 7" id="KW-1133">Transmembrane helix</keyword>
<proteinExistence type="predicted"/>
<dbReference type="Pfam" id="PF13962">
    <property type="entry name" value="PGG"/>
    <property type="match status" value="1"/>
</dbReference>
<sequence>MATDPFNITSEARNTLLVVTTLIVAVTFQAAINPPAGVWQDDKYSPANCTAVTSNCIRVARAGTSVLNTQSKLRYGIFIFVNSLAFSAATCTICFLLLGSPFRTETLISIYCMNGAYIASVGAVQPQTKKTWAILIGAILAPYIFRVFASIRKRHKLAREQDVSQGPPVFQRGAC</sequence>
<dbReference type="GO" id="GO:0005886">
    <property type="term" value="C:plasma membrane"/>
    <property type="evidence" value="ECO:0007669"/>
    <property type="project" value="TreeGrafter"/>
</dbReference>
<evidence type="ECO:0000313" key="10">
    <source>
        <dbReference type="Proteomes" id="UP000657918"/>
    </source>
</evidence>
<comment type="subcellular location">
    <subcellularLocation>
        <location evidence="1">Membrane</location>
        <topology evidence="1">Multi-pass membrane protein</topology>
    </subcellularLocation>
</comment>
<dbReference type="Proteomes" id="UP000657918">
    <property type="component" value="Chromosome 16"/>
</dbReference>
<dbReference type="InterPro" id="IPR026961">
    <property type="entry name" value="PGG_dom"/>
</dbReference>
<evidence type="ECO:0000256" key="1">
    <source>
        <dbReference type="ARBA" id="ARBA00004141"/>
    </source>
</evidence>
<organism evidence="9 10">
    <name type="scientific">Salix dunnii</name>
    <dbReference type="NCBI Taxonomy" id="1413687"/>
    <lineage>
        <taxon>Eukaryota</taxon>
        <taxon>Viridiplantae</taxon>
        <taxon>Streptophyta</taxon>
        <taxon>Embryophyta</taxon>
        <taxon>Tracheophyta</taxon>
        <taxon>Spermatophyta</taxon>
        <taxon>Magnoliopsida</taxon>
        <taxon>eudicotyledons</taxon>
        <taxon>Gunneridae</taxon>
        <taxon>Pentapetalae</taxon>
        <taxon>rosids</taxon>
        <taxon>fabids</taxon>
        <taxon>Malpighiales</taxon>
        <taxon>Salicaceae</taxon>
        <taxon>Saliceae</taxon>
        <taxon>Salix</taxon>
    </lineage>
</organism>
<evidence type="ECO:0000256" key="3">
    <source>
        <dbReference type="ARBA" id="ARBA00022737"/>
    </source>
</evidence>
<feature type="transmembrane region" description="Helical" evidence="7">
    <location>
        <begin position="131"/>
        <end position="149"/>
    </location>
</feature>
<evidence type="ECO:0000259" key="8">
    <source>
        <dbReference type="Pfam" id="PF13962"/>
    </source>
</evidence>
<dbReference type="EMBL" id="JADGMS010000016">
    <property type="protein sequence ID" value="KAF9666091.1"/>
    <property type="molecule type" value="Genomic_DNA"/>
</dbReference>
<evidence type="ECO:0000256" key="4">
    <source>
        <dbReference type="ARBA" id="ARBA00022989"/>
    </source>
</evidence>
<keyword evidence="3" id="KW-0677">Repeat</keyword>
<protein>
    <recommendedName>
        <fullName evidence="8">PGG domain-containing protein</fullName>
    </recommendedName>
</protein>